<evidence type="ECO:0000256" key="5">
    <source>
        <dbReference type="SAM" id="MobiDB-lite"/>
    </source>
</evidence>
<evidence type="ECO:0000313" key="8">
    <source>
        <dbReference type="Proteomes" id="UP000785679"/>
    </source>
</evidence>
<dbReference type="EMBL" id="RRYP01007949">
    <property type="protein sequence ID" value="TNV80129.1"/>
    <property type="molecule type" value="Genomic_DNA"/>
</dbReference>
<evidence type="ECO:0000256" key="4">
    <source>
        <dbReference type="PROSITE-ProRule" id="PRU00091"/>
    </source>
</evidence>
<accession>A0A8J8NSV2</accession>
<dbReference type="Pfam" id="PF01363">
    <property type="entry name" value="FYVE"/>
    <property type="match status" value="1"/>
</dbReference>
<dbReference type="InterPro" id="IPR000306">
    <property type="entry name" value="Znf_FYVE"/>
</dbReference>
<dbReference type="Gene3D" id="3.30.40.10">
    <property type="entry name" value="Zinc/RING finger domain, C3HC4 (zinc finger)"/>
    <property type="match status" value="1"/>
</dbReference>
<dbReference type="CDD" id="cd00065">
    <property type="entry name" value="FYVE_like_SF"/>
    <property type="match status" value="1"/>
</dbReference>
<evidence type="ECO:0000256" key="3">
    <source>
        <dbReference type="ARBA" id="ARBA00022833"/>
    </source>
</evidence>
<dbReference type="PROSITE" id="PS50178">
    <property type="entry name" value="ZF_FYVE"/>
    <property type="match status" value="1"/>
</dbReference>
<reference evidence="7" key="1">
    <citation type="submission" date="2019-06" db="EMBL/GenBank/DDBJ databases">
        <authorList>
            <person name="Zheng W."/>
        </authorList>
    </citation>
    <scope>NUCLEOTIDE SEQUENCE</scope>
    <source>
        <strain evidence="7">QDHG01</strain>
    </source>
</reference>
<sequence length="467" mass="53293">MGQIIGRLWGAQSHSELTTPPYFAGWLNVCQRDIQFTDDGTSSQITRTEAGGMGGGNGGETCTTHNHLMIDPSLPPQSASSRVTRGVVPSSSDGFMFEGRSGSRTSLSNKQPHHAASGANIIEHFGEEAHHAYQESEHTARVNQQASTSQNIRLSPDEHRRNQQSKREHTNSDLLLQSCSASQEQSAQTRKSQRTEIWTQKLQYVVLTGDRIQFYSIEVDAFNQLQQYNQGYQASPNHQYIIYRKNGIVEINEIEQSFTLFMQDVTAKLKQKKLKFICTLKSSFLKWIEEIKKTQRPKWSDPEVLNCYICEQKFSFFKRQHHCRKCGTAVCNECSNYKISLPDLSYFNRVRVCRGCMEAMQQRNVIQRDNEKRSLLSGLLTVSDHSIAKNSLVNNNEHPIQAPATPEMKSNQRLMRRDPNNIDEVQIRYIRDSNSFKSFSNQPINRSGAFGDRESNSYLMISFNKDQ</sequence>
<dbReference type="PANTHER" id="PTHR47794:SF1">
    <property type="entry name" value="VACUOLAR PROTEIN SORTING-ASSOCIATED PROTEIN 27"/>
    <property type="match status" value="1"/>
</dbReference>
<feature type="domain" description="FYVE-type" evidence="6">
    <location>
        <begin position="301"/>
        <end position="361"/>
    </location>
</feature>
<dbReference type="GO" id="GO:0043130">
    <property type="term" value="F:ubiquitin binding"/>
    <property type="evidence" value="ECO:0007669"/>
    <property type="project" value="TreeGrafter"/>
</dbReference>
<dbReference type="InterPro" id="IPR013083">
    <property type="entry name" value="Znf_RING/FYVE/PHD"/>
</dbReference>
<organism evidence="7 8">
    <name type="scientific">Halteria grandinella</name>
    <dbReference type="NCBI Taxonomy" id="5974"/>
    <lineage>
        <taxon>Eukaryota</taxon>
        <taxon>Sar</taxon>
        <taxon>Alveolata</taxon>
        <taxon>Ciliophora</taxon>
        <taxon>Intramacronucleata</taxon>
        <taxon>Spirotrichea</taxon>
        <taxon>Stichotrichia</taxon>
        <taxon>Sporadotrichida</taxon>
        <taxon>Halteriidae</taxon>
        <taxon>Halteria</taxon>
    </lineage>
</organism>
<feature type="region of interest" description="Disordered" evidence="5">
    <location>
        <begin position="132"/>
        <end position="174"/>
    </location>
</feature>
<dbReference type="GO" id="GO:0006623">
    <property type="term" value="P:protein targeting to vacuole"/>
    <property type="evidence" value="ECO:0007669"/>
    <property type="project" value="TreeGrafter"/>
</dbReference>
<feature type="compositionally biased region" description="Basic and acidic residues" evidence="5">
    <location>
        <begin position="155"/>
        <end position="171"/>
    </location>
</feature>
<dbReference type="GO" id="GO:0008270">
    <property type="term" value="F:zinc ion binding"/>
    <property type="evidence" value="ECO:0007669"/>
    <property type="project" value="UniProtKB-KW"/>
</dbReference>
<keyword evidence="3" id="KW-0862">Zinc</keyword>
<dbReference type="InterPro" id="IPR011011">
    <property type="entry name" value="Znf_FYVE_PHD"/>
</dbReference>
<dbReference type="AlphaFoldDB" id="A0A8J8NSV2"/>
<dbReference type="GO" id="GO:0033565">
    <property type="term" value="C:ESCRT-0 complex"/>
    <property type="evidence" value="ECO:0007669"/>
    <property type="project" value="TreeGrafter"/>
</dbReference>
<protein>
    <recommendedName>
        <fullName evidence="6">FYVE-type domain-containing protein</fullName>
    </recommendedName>
</protein>
<evidence type="ECO:0000256" key="1">
    <source>
        <dbReference type="ARBA" id="ARBA00022723"/>
    </source>
</evidence>
<evidence type="ECO:0000313" key="7">
    <source>
        <dbReference type="EMBL" id="TNV80129.1"/>
    </source>
</evidence>
<feature type="compositionally biased region" description="Polar residues" evidence="5">
    <location>
        <begin position="141"/>
        <end position="153"/>
    </location>
</feature>
<dbReference type="Proteomes" id="UP000785679">
    <property type="component" value="Unassembled WGS sequence"/>
</dbReference>
<keyword evidence="2 4" id="KW-0863">Zinc-finger</keyword>
<dbReference type="GO" id="GO:0043328">
    <property type="term" value="P:protein transport to vacuole involved in ubiquitin-dependent protein catabolic process via the multivesicular body sorting pathway"/>
    <property type="evidence" value="ECO:0007669"/>
    <property type="project" value="TreeGrafter"/>
</dbReference>
<keyword evidence="1" id="KW-0479">Metal-binding</keyword>
<dbReference type="SUPFAM" id="SSF57903">
    <property type="entry name" value="FYVE/PHD zinc finger"/>
    <property type="match status" value="1"/>
</dbReference>
<dbReference type="OrthoDB" id="6269882at2759"/>
<dbReference type="SMART" id="SM00064">
    <property type="entry name" value="FYVE"/>
    <property type="match status" value="1"/>
</dbReference>
<keyword evidence="8" id="KW-1185">Reference proteome</keyword>
<dbReference type="InterPro" id="IPR017455">
    <property type="entry name" value="Znf_FYVE-rel"/>
</dbReference>
<gene>
    <name evidence="7" type="ORF">FGO68_gene6291</name>
</gene>
<dbReference type="GO" id="GO:0032266">
    <property type="term" value="F:phosphatidylinositol-3-phosphate binding"/>
    <property type="evidence" value="ECO:0007669"/>
    <property type="project" value="TreeGrafter"/>
</dbReference>
<proteinExistence type="predicted"/>
<feature type="region of interest" description="Disordered" evidence="5">
    <location>
        <begin position="73"/>
        <end position="115"/>
    </location>
</feature>
<name>A0A8J8NSV2_HALGN</name>
<dbReference type="PANTHER" id="PTHR47794">
    <property type="entry name" value="VACUOLAR PROTEIN SORTING-ASSOCIATED PROTEIN 27"/>
    <property type="match status" value="1"/>
</dbReference>
<feature type="compositionally biased region" description="Polar residues" evidence="5">
    <location>
        <begin position="76"/>
        <end position="93"/>
    </location>
</feature>
<evidence type="ECO:0000259" key="6">
    <source>
        <dbReference type="PROSITE" id="PS50178"/>
    </source>
</evidence>
<comment type="caution">
    <text evidence="7">The sequence shown here is derived from an EMBL/GenBank/DDBJ whole genome shotgun (WGS) entry which is preliminary data.</text>
</comment>
<evidence type="ECO:0000256" key="2">
    <source>
        <dbReference type="ARBA" id="ARBA00022771"/>
    </source>
</evidence>